<evidence type="ECO:0000259" key="5">
    <source>
        <dbReference type="PROSITE" id="PS50102"/>
    </source>
</evidence>
<accession>A0A6D2HRF2</accession>
<dbReference type="InterPro" id="IPR027417">
    <property type="entry name" value="P-loop_NTPase"/>
</dbReference>
<comment type="caution">
    <text evidence="7">The sequence shown here is derived from an EMBL/GenBank/DDBJ whole genome shotgun (WGS) entry which is preliminary data.</text>
</comment>
<dbReference type="PROSITE" id="PS51720">
    <property type="entry name" value="G_AIG1"/>
    <property type="match status" value="1"/>
</dbReference>
<dbReference type="PANTHER" id="PTHR10903:SF146">
    <property type="entry name" value="AIG1-LIKE PROTEIN_ 48352-49494-RELATED"/>
    <property type="match status" value="1"/>
</dbReference>
<dbReference type="InterPro" id="IPR045058">
    <property type="entry name" value="GIMA/IAN/Toc"/>
</dbReference>
<dbReference type="PROSITE" id="PS50102">
    <property type="entry name" value="RRM"/>
    <property type="match status" value="1"/>
</dbReference>
<comment type="similarity">
    <text evidence="1">Belongs to the TRAFAC class TrmE-Era-EngA-EngB-Septin-like GTPase superfamily. AIG1/Toc34/Toc159-like paraseptin GTPase family. IAN subfamily.</text>
</comment>
<evidence type="ECO:0008006" key="9">
    <source>
        <dbReference type="Google" id="ProtNLM"/>
    </source>
</evidence>
<dbReference type="Pfam" id="PF04548">
    <property type="entry name" value="AIG1"/>
    <property type="match status" value="1"/>
</dbReference>
<dbReference type="PANTHER" id="PTHR10903">
    <property type="entry name" value="GTPASE, IMAP FAMILY MEMBER-RELATED"/>
    <property type="match status" value="1"/>
</dbReference>
<dbReference type="GO" id="GO:0005525">
    <property type="term" value="F:GTP binding"/>
    <property type="evidence" value="ECO:0007669"/>
    <property type="project" value="UniProtKB-KW"/>
</dbReference>
<keyword evidence="4" id="KW-0694">RNA-binding</keyword>
<evidence type="ECO:0000256" key="4">
    <source>
        <dbReference type="PROSITE-ProRule" id="PRU00176"/>
    </source>
</evidence>
<dbReference type="AlphaFoldDB" id="A0A6D2HRF2"/>
<dbReference type="InterPro" id="IPR006703">
    <property type="entry name" value="G_AIG1"/>
</dbReference>
<dbReference type="InterPro" id="IPR035979">
    <property type="entry name" value="RBD_domain_sf"/>
</dbReference>
<dbReference type="EMBL" id="CACVBM020000410">
    <property type="protein sequence ID" value="CAA7018685.1"/>
    <property type="molecule type" value="Genomic_DNA"/>
</dbReference>
<evidence type="ECO:0000313" key="7">
    <source>
        <dbReference type="EMBL" id="CAA7018685.1"/>
    </source>
</evidence>
<evidence type="ECO:0000259" key="6">
    <source>
        <dbReference type="PROSITE" id="PS51720"/>
    </source>
</evidence>
<protein>
    <recommendedName>
        <fullName evidence="9">AIG1-type G domain-containing protein</fullName>
    </recommendedName>
</protein>
<dbReference type="SMART" id="SM00360">
    <property type="entry name" value="RRM"/>
    <property type="match status" value="1"/>
</dbReference>
<proteinExistence type="inferred from homology"/>
<dbReference type="Pfam" id="PF00076">
    <property type="entry name" value="RRM_1"/>
    <property type="match status" value="1"/>
</dbReference>
<keyword evidence="8" id="KW-1185">Reference proteome</keyword>
<dbReference type="GO" id="GO:0003723">
    <property type="term" value="F:RNA binding"/>
    <property type="evidence" value="ECO:0007669"/>
    <property type="project" value="UniProtKB-UniRule"/>
</dbReference>
<feature type="domain" description="RRM" evidence="5">
    <location>
        <begin position="256"/>
        <end position="335"/>
    </location>
</feature>
<dbReference type="Proteomes" id="UP000467841">
    <property type="component" value="Unassembled WGS sequence"/>
</dbReference>
<sequence>MNTTALGLRPASEPDRNIVLVGRTGNGKSSTGNSLLGEKMFLAKRQAAGVTLRCEMRTAAIQDGSIINVIDTPGLFDFAVSADFLSREITKCLDMAEEGLHAVLFVLSARTRISQEDESTINALQVIFGSKMFDYMIVVFTGGDELKEDNSTLEEYLSEGCPEFLKTHKHQISNCGLSISILQWLLTGDDQHLQTRAADETLVNSFKLYIIAIGPNANGGVAVSASDSAPGSQCGGMAVSGAAAAVAAGTVQPGTTSLYVGDLDVTVTGSQMFEAFSQAGQVVSVRVCRDMTTQRSLGYGYGYVNYATQDASRALNELNFMALNGRAIRVMYYVRDPSGVGNIFIKNLGRAIDHKALHETFSAFGPIPTPKDAPVVTRKA</sequence>
<evidence type="ECO:0000313" key="8">
    <source>
        <dbReference type="Proteomes" id="UP000467841"/>
    </source>
</evidence>
<dbReference type="OrthoDB" id="8954335at2759"/>
<dbReference type="InterPro" id="IPR000504">
    <property type="entry name" value="RRM_dom"/>
</dbReference>
<reference evidence="7" key="1">
    <citation type="submission" date="2020-01" db="EMBL/GenBank/DDBJ databases">
        <authorList>
            <person name="Mishra B."/>
        </authorList>
    </citation>
    <scope>NUCLEOTIDE SEQUENCE [LARGE SCALE GENOMIC DNA]</scope>
</reference>
<dbReference type="Gene3D" id="3.30.70.330">
    <property type="match status" value="1"/>
</dbReference>
<keyword evidence="2" id="KW-0547">Nucleotide-binding</keyword>
<feature type="domain" description="AIG1-type G" evidence="6">
    <location>
        <begin position="13"/>
        <end position="218"/>
    </location>
</feature>
<dbReference type="Gene3D" id="3.40.50.300">
    <property type="entry name" value="P-loop containing nucleotide triphosphate hydrolases"/>
    <property type="match status" value="1"/>
</dbReference>
<evidence type="ECO:0000256" key="1">
    <source>
        <dbReference type="ARBA" id="ARBA00008535"/>
    </source>
</evidence>
<dbReference type="InterPro" id="IPR012677">
    <property type="entry name" value="Nucleotide-bd_a/b_plait_sf"/>
</dbReference>
<dbReference type="SUPFAM" id="SSF54928">
    <property type="entry name" value="RNA-binding domain, RBD"/>
    <property type="match status" value="1"/>
</dbReference>
<evidence type="ECO:0000256" key="2">
    <source>
        <dbReference type="ARBA" id="ARBA00022741"/>
    </source>
</evidence>
<organism evidence="7 8">
    <name type="scientific">Microthlaspi erraticum</name>
    <dbReference type="NCBI Taxonomy" id="1685480"/>
    <lineage>
        <taxon>Eukaryota</taxon>
        <taxon>Viridiplantae</taxon>
        <taxon>Streptophyta</taxon>
        <taxon>Embryophyta</taxon>
        <taxon>Tracheophyta</taxon>
        <taxon>Spermatophyta</taxon>
        <taxon>Magnoliopsida</taxon>
        <taxon>eudicotyledons</taxon>
        <taxon>Gunneridae</taxon>
        <taxon>Pentapetalae</taxon>
        <taxon>rosids</taxon>
        <taxon>malvids</taxon>
        <taxon>Brassicales</taxon>
        <taxon>Brassicaceae</taxon>
        <taxon>Coluteocarpeae</taxon>
        <taxon>Microthlaspi</taxon>
    </lineage>
</organism>
<keyword evidence="3" id="KW-0342">GTP-binding</keyword>
<gene>
    <name evidence="7" type="ORF">MERR_LOCUS5920</name>
</gene>
<dbReference type="SUPFAM" id="SSF52540">
    <property type="entry name" value="P-loop containing nucleoside triphosphate hydrolases"/>
    <property type="match status" value="1"/>
</dbReference>
<name>A0A6D2HRF2_9BRAS</name>
<evidence type="ECO:0000256" key="3">
    <source>
        <dbReference type="ARBA" id="ARBA00023134"/>
    </source>
</evidence>
<dbReference type="FunFam" id="3.40.50.300:FF:000840">
    <property type="entry name" value="Immune-associated nucleotide-binding protein 9"/>
    <property type="match status" value="1"/>
</dbReference>